<keyword evidence="3" id="KW-1185">Reference proteome</keyword>
<gene>
    <name evidence="2" type="ORF">MLIT_01350</name>
</gene>
<dbReference type="Gene3D" id="3.40.960.10">
    <property type="entry name" value="VSR Endonuclease"/>
    <property type="match status" value="1"/>
</dbReference>
<accession>A0AAD1IHH2</accession>
<feature type="domain" description="DUF559" evidence="1">
    <location>
        <begin position="209"/>
        <end position="261"/>
    </location>
</feature>
<name>A0AAD1IHH2_9MYCO</name>
<dbReference type="SUPFAM" id="SSF52980">
    <property type="entry name" value="Restriction endonuclease-like"/>
    <property type="match status" value="1"/>
</dbReference>
<dbReference type="Pfam" id="PF04480">
    <property type="entry name" value="DUF559"/>
    <property type="match status" value="1"/>
</dbReference>
<evidence type="ECO:0000313" key="2">
    <source>
        <dbReference type="EMBL" id="BBY14543.1"/>
    </source>
</evidence>
<reference evidence="2 3" key="1">
    <citation type="journal article" date="2019" name="Emerg. Microbes Infect.">
        <title>Comprehensive subspecies identification of 175 nontuberculous mycobacteria species based on 7547 genomic profiles.</title>
        <authorList>
            <person name="Matsumoto Y."/>
            <person name="Kinjo T."/>
            <person name="Motooka D."/>
            <person name="Nabeya D."/>
            <person name="Jung N."/>
            <person name="Uechi K."/>
            <person name="Horii T."/>
            <person name="Iida T."/>
            <person name="Fujita J."/>
            <person name="Nakamura S."/>
        </authorList>
    </citation>
    <scope>NUCLEOTIDE SEQUENCE [LARGE SCALE GENOMIC DNA]</scope>
    <source>
        <strain evidence="2 3">JCM 17423</strain>
    </source>
</reference>
<evidence type="ECO:0000259" key="1">
    <source>
        <dbReference type="Pfam" id="PF04480"/>
    </source>
</evidence>
<sequence>MRSNPFIGSEALVSGLVRKHELRTRYSVVFPDVYVEKGTELTIHTRAKAAWLWSHREGVIAGRTAAALHGAKWVDDAKPIELFWRNARRPRGLHTSDSSLRPDEYGDYQGIRITTVTRTAFDIGRCAHLDEAVAGLDALGNATRFNAVDVLALAERHRGARRIRQLRSALDVYDPGAESPKETWLRLLLIRAGYPRPRTQIPVLRDDGWSKYYLDMGWEDMKLAVEYDGDHHRTDPIRYAYDIKRAEELADLGWKVLRVVKSDRTADILRRVGAARSSRLR</sequence>
<protein>
    <recommendedName>
        <fullName evidence="1">DUF559 domain-containing protein</fullName>
    </recommendedName>
</protein>
<proteinExistence type="predicted"/>
<dbReference type="InterPro" id="IPR007569">
    <property type="entry name" value="DUF559"/>
</dbReference>
<dbReference type="AlphaFoldDB" id="A0AAD1IHH2"/>
<dbReference type="Proteomes" id="UP000466607">
    <property type="component" value="Chromosome"/>
</dbReference>
<dbReference type="RefSeq" id="WP_134055637.1">
    <property type="nucleotide sequence ID" value="NZ_AP022586.1"/>
</dbReference>
<dbReference type="InterPro" id="IPR011335">
    <property type="entry name" value="Restrct_endonuc-II-like"/>
</dbReference>
<dbReference type="EMBL" id="AP022586">
    <property type="protein sequence ID" value="BBY14543.1"/>
    <property type="molecule type" value="Genomic_DNA"/>
</dbReference>
<evidence type="ECO:0000313" key="3">
    <source>
        <dbReference type="Proteomes" id="UP000466607"/>
    </source>
</evidence>
<organism evidence="2 3">
    <name type="scientific">Mycolicibacterium litorale</name>
    <dbReference type="NCBI Taxonomy" id="758802"/>
    <lineage>
        <taxon>Bacteria</taxon>
        <taxon>Bacillati</taxon>
        <taxon>Actinomycetota</taxon>
        <taxon>Actinomycetes</taxon>
        <taxon>Mycobacteriales</taxon>
        <taxon>Mycobacteriaceae</taxon>
        <taxon>Mycolicibacterium</taxon>
    </lineage>
</organism>